<dbReference type="PRINTS" id="PR00032">
    <property type="entry name" value="HTHARAC"/>
</dbReference>
<dbReference type="Pfam" id="PF12833">
    <property type="entry name" value="HTH_18"/>
    <property type="match status" value="1"/>
</dbReference>
<dbReference type="InterPro" id="IPR018060">
    <property type="entry name" value="HTH_AraC"/>
</dbReference>
<dbReference type="PROSITE" id="PS01124">
    <property type="entry name" value="HTH_ARAC_FAMILY_2"/>
    <property type="match status" value="1"/>
</dbReference>
<evidence type="ECO:0000256" key="4">
    <source>
        <dbReference type="ARBA" id="ARBA00023159"/>
    </source>
</evidence>
<dbReference type="InterPro" id="IPR009057">
    <property type="entry name" value="Homeodomain-like_sf"/>
</dbReference>
<dbReference type="SUPFAM" id="SSF46689">
    <property type="entry name" value="Homeodomain-like"/>
    <property type="match status" value="1"/>
</dbReference>
<evidence type="ECO:0000259" key="6">
    <source>
        <dbReference type="PROSITE" id="PS01124"/>
    </source>
</evidence>
<evidence type="ECO:0000256" key="3">
    <source>
        <dbReference type="ARBA" id="ARBA00023125"/>
    </source>
</evidence>
<dbReference type="SUPFAM" id="SSF51182">
    <property type="entry name" value="RmlC-like cupins"/>
    <property type="match status" value="1"/>
</dbReference>
<evidence type="ECO:0000256" key="2">
    <source>
        <dbReference type="ARBA" id="ARBA00023015"/>
    </source>
</evidence>
<dbReference type="InterPro" id="IPR018062">
    <property type="entry name" value="HTH_AraC-typ_CS"/>
</dbReference>
<keyword evidence="8" id="KW-1185">Reference proteome</keyword>
<dbReference type="FunFam" id="1.10.10.60:FF:000132">
    <property type="entry name" value="AraC family transcriptional regulator"/>
    <property type="match status" value="1"/>
</dbReference>
<dbReference type="RefSeq" id="WP_194114614.1">
    <property type="nucleotide sequence ID" value="NZ_JADFUA010000001.1"/>
</dbReference>
<proteinExistence type="predicted"/>
<keyword evidence="2" id="KW-0805">Transcription regulation</keyword>
<reference evidence="7 8" key="1">
    <citation type="submission" date="2020-10" db="EMBL/GenBank/DDBJ databases">
        <title>The genome sequence of Chitinilyticum litopenaei 4Y14.</title>
        <authorList>
            <person name="Liu Y."/>
        </authorList>
    </citation>
    <scope>NUCLEOTIDE SEQUENCE [LARGE SCALE GENOMIC DNA]</scope>
    <source>
        <strain evidence="7 8">4Y14</strain>
    </source>
</reference>
<dbReference type="GO" id="GO:0043565">
    <property type="term" value="F:sequence-specific DNA binding"/>
    <property type="evidence" value="ECO:0007669"/>
    <property type="project" value="InterPro"/>
</dbReference>
<protein>
    <submittedName>
        <fullName evidence="7">Helix-turn-helix transcriptional regulator</fullName>
    </submittedName>
</protein>
<evidence type="ECO:0000256" key="5">
    <source>
        <dbReference type="ARBA" id="ARBA00023163"/>
    </source>
</evidence>
<keyword evidence="5" id="KW-0804">Transcription</keyword>
<dbReference type="EMBL" id="JADFUA010000001">
    <property type="protein sequence ID" value="MBE9608113.1"/>
    <property type="molecule type" value="Genomic_DNA"/>
</dbReference>
<dbReference type="AlphaFoldDB" id="A0A8J7K7I4"/>
<dbReference type="Proteomes" id="UP000604481">
    <property type="component" value="Unassembled WGS sequence"/>
</dbReference>
<evidence type="ECO:0000313" key="7">
    <source>
        <dbReference type="EMBL" id="MBE9608113.1"/>
    </source>
</evidence>
<feature type="domain" description="HTH araC/xylS-type" evidence="6">
    <location>
        <begin position="164"/>
        <end position="261"/>
    </location>
</feature>
<dbReference type="Pfam" id="PF02311">
    <property type="entry name" value="AraC_binding"/>
    <property type="match status" value="1"/>
</dbReference>
<dbReference type="CDD" id="cd06124">
    <property type="entry name" value="cupin_NimR-like_N"/>
    <property type="match status" value="1"/>
</dbReference>
<keyword evidence="3" id="KW-0238">DNA-binding</keyword>
<sequence length="263" mass="28717">MSDPAAPITEVGPPPAMADGLLIGKAETYPAGTGTIRHTHPVAQVLFAIEGVMEVETPAGQWITPPSRAIWIPPGEWHQVRMLTRVLVRSVYVRPDAVVNMPATCAVMSVTPLLRELLLAAIGLVPPHAPGSRAERLIHVLLDELQVLPSLPLALPLPDDPLLLPLCQRLREVPDDSRSAGDWAAWLGIDSRTLQRRFQRATGMSFGEWRRQARLLFALQQLAAGRRVLDVAYDAGYASPSAFTAMFRRQFGATPSEFFANPG</sequence>
<dbReference type="Gene3D" id="1.10.10.60">
    <property type="entry name" value="Homeodomain-like"/>
    <property type="match status" value="1"/>
</dbReference>
<dbReference type="GO" id="GO:0003700">
    <property type="term" value="F:DNA-binding transcription factor activity"/>
    <property type="evidence" value="ECO:0007669"/>
    <property type="project" value="InterPro"/>
</dbReference>
<dbReference type="InterPro" id="IPR014710">
    <property type="entry name" value="RmlC-like_jellyroll"/>
</dbReference>
<accession>A0A8J7K7I4</accession>
<dbReference type="PANTHER" id="PTHR11019:SF159">
    <property type="entry name" value="TRANSCRIPTIONAL REGULATOR-RELATED"/>
    <property type="match status" value="1"/>
</dbReference>
<keyword evidence="1" id="KW-0678">Repressor</keyword>
<dbReference type="PROSITE" id="PS00041">
    <property type="entry name" value="HTH_ARAC_FAMILY_1"/>
    <property type="match status" value="1"/>
</dbReference>
<name>A0A8J7K7I4_9NEIS</name>
<dbReference type="InterPro" id="IPR003313">
    <property type="entry name" value="AraC-bd"/>
</dbReference>
<gene>
    <name evidence="7" type="ORF">INR99_02015</name>
</gene>
<dbReference type="InterPro" id="IPR011051">
    <property type="entry name" value="RmlC_Cupin_sf"/>
</dbReference>
<dbReference type="SMART" id="SM00342">
    <property type="entry name" value="HTH_ARAC"/>
    <property type="match status" value="1"/>
</dbReference>
<evidence type="ECO:0000313" key="8">
    <source>
        <dbReference type="Proteomes" id="UP000604481"/>
    </source>
</evidence>
<comment type="caution">
    <text evidence="7">The sequence shown here is derived from an EMBL/GenBank/DDBJ whole genome shotgun (WGS) entry which is preliminary data.</text>
</comment>
<organism evidence="7 8">
    <name type="scientific">Chitinilyticum piscinae</name>
    <dbReference type="NCBI Taxonomy" id="2866724"/>
    <lineage>
        <taxon>Bacteria</taxon>
        <taxon>Pseudomonadati</taxon>
        <taxon>Pseudomonadota</taxon>
        <taxon>Betaproteobacteria</taxon>
        <taxon>Neisseriales</taxon>
        <taxon>Chitinibacteraceae</taxon>
        <taxon>Chitinilyticum</taxon>
    </lineage>
</organism>
<dbReference type="InterPro" id="IPR020449">
    <property type="entry name" value="Tscrpt_reg_AraC-type_HTH"/>
</dbReference>
<dbReference type="PANTHER" id="PTHR11019">
    <property type="entry name" value="HTH-TYPE TRANSCRIPTIONAL REGULATOR NIMR"/>
    <property type="match status" value="1"/>
</dbReference>
<evidence type="ECO:0000256" key="1">
    <source>
        <dbReference type="ARBA" id="ARBA00022491"/>
    </source>
</evidence>
<keyword evidence="4" id="KW-0010">Activator</keyword>
<dbReference type="Gene3D" id="2.60.120.10">
    <property type="entry name" value="Jelly Rolls"/>
    <property type="match status" value="1"/>
</dbReference>